<keyword evidence="4 9" id="KW-0812">Transmembrane</keyword>
<dbReference type="OMA" id="SIHRTAN"/>
<keyword evidence="5" id="KW-0378">Hydrolase</keyword>
<sequence length="342" mass="37049">MSAGSHPSVGTRLQDWLLHLPLATRSITALCCGIYIVGLIFGQNDFSVCIFPPNVIEQFQVYRLLTAGFFHVGFLHVVMNMLAFQALAPSLERAMGSFTFSYLVVLFQVVSSLMNTFLSLVLYKTGAYPDAWNQCTIGLSSVLFSFLVLRSHLHQSHNMSLFGFVSVPAQWYPWVLLVLFQFLMPEVSFLGHLTGILVAYLHVWGKLELFKLPSETINKIESSSYLQWYTDTRPALDRLHIQLALVMKDGYITNTQFGVGGGEETLPTHQAAAASSSSGVGAGFAGFLTSMRGMVGGGDSASSSSSATSTQTQGAPTTNTNTNTSSAGFVPFSGQGHTLRAG</sequence>
<dbReference type="OrthoDB" id="10257275at2759"/>
<dbReference type="VEuPathDB" id="AmoebaDB:ACA1_007790"/>
<dbReference type="GeneID" id="14922806"/>
<feature type="transmembrane region" description="Helical" evidence="9">
    <location>
        <begin position="161"/>
        <end position="183"/>
    </location>
</feature>
<dbReference type="InterPro" id="IPR022764">
    <property type="entry name" value="Peptidase_S54_rhomboid_dom"/>
</dbReference>
<name>L8HBW0_ACACF</name>
<dbReference type="AlphaFoldDB" id="L8HBW0"/>
<feature type="transmembrane region" description="Helical" evidence="9">
    <location>
        <begin position="22"/>
        <end position="41"/>
    </location>
</feature>
<feature type="compositionally biased region" description="Low complexity" evidence="8">
    <location>
        <begin position="300"/>
        <end position="328"/>
    </location>
</feature>
<evidence type="ECO:0000256" key="7">
    <source>
        <dbReference type="ARBA" id="ARBA00023136"/>
    </source>
</evidence>
<evidence type="ECO:0000313" key="11">
    <source>
        <dbReference type="EMBL" id="ELR21891.1"/>
    </source>
</evidence>
<dbReference type="Gene3D" id="1.20.1540.10">
    <property type="entry name" value="Rhomboid-like"/>
    <property type="match status" value="1"/>
</dbReference>
<evidence type="ECO:0000256" key="1">
    <source>
        <dbReference type="ARBA" id="ARBA00004141"/>
    </source>
</evidence>
<feature type="transmembrane region" description="Helical" evidence="9">
    <location>
        <begin position="189"/>
        <end position="205"/>
    </location>
</feature>
<accession>L8HBW0</accession>
<evidence type="ECO:0000256" key="9">
    <source>
        <dbReference type="SAM" id="Phobius"/>
    </source>
</evidence>
<dbReference type="GO" id="GO:0004252">
    <property type="term" value="F:serine-type endopeptidase activity"/>
    <property type="evidence" value="ECO:0007669"/>
    <property type="project" value="InterPro"/>
</dbReference>
<evidence type="ECO:0000256" key="4">
    <source>
        <dbReference type="ARBA" id="ARBA00022692"/>
    </source>
</evidence>
<evidence type="ECO:0000313" key="12">
    <source>
        <dbReference type="Proteomes" id="UP000011083"/>
    </source>
</evidence>
<keyword evidence="7 9" id="KW-0472">Membrane</keyword>
<dbReference type="PANTHER" id="PTHR43066:SF1">
    <property type="entry name" value="RHOMBOID PROTEIN 2"/>
    <property type="match status" value="1"/>
</dbReference>
<organism evidence="11 12">
    <name type="scientific">Acanthamoeba castellanii (strain ATCC 30010 / Neff)</name>
    <dbReference type="NCBI Taxonomy" id="1257118"/>
    <lineage>
        <taxon>Eukaryota</taxon>
        <taxon>Amoebozoa</taxon>
        <taxon>Discosea</taxon>
        <taxon>Longamoebia</taxon>
        <taxon>Centramoebida</taxon>
        <taxon>Acanthamoebidae</taxon>
        <taxon>Acanthamoeba</taxon>
    </lineage>
</organism>
<dbReference type="RefSeq" id="XP_004347723.1">
    <property type="nucleotide sequence ID" value="XM_004347673.1"/>
</dbReference>
<evidence type="ECO:0000256" key="8">
    <source>
        <dbReference type="SAM" id="MobiDB-lite"/>
    </source>
</evidence>
<dbReference type="FunFam" id="1.20.1540.10:FF:000008">
    <property type="entry name" value="RHOMBOID-like protein 13"/>
    <property type="match status" value="1"/>
</dbReference>
<comment type="similarity">
    <text evidence="2">Belongs to the peptidase S54 family.</text>
</comment>
<feature type="domain" description="Peptidase S54 rhomboid" evidence="10">
    <location>
        <begin position="59"/>
        <end position="205"/>
    </location>
</feature>
<evidence type="ECO:0000256" key="3">
    <source>
        <dbReference type="ARBA" id="ARBA00022670"/>
    </source>
</evidence>
<keyword evidence="12" id="KW-1185">Reference proteome</keyword>
<evidence type="ECO:0000256" key="2">
    <source>
        <dbReference type="ARBA" id="ARBA00009045"/>
    </source>
</evidence>
<evidence type="ECO:0000256" key="6">
    <source>
        <dbReference type="ARBA" id="ARBA00022989"/>
    </source>
</evidence>
<dbReference type="GO" id="GO:0006508">
    <property type="term" value="P:proteolysis"/>
    <property type="evidence" value="ECO:0007669"/>
    <property type="project" value="UniProtKB-KW"/>
</dbReference>
<feature type="transmembrane region" description="Helical" evidence="9">
    <location>
        <begin position="131"/>
        <end position="149"/>
    </location>
</feature>
<dbReference type="SUPFAM" id="SSF144091">
    <property type="entry name" value="Rhomboid-like"/>
    <property type="match status" value="1"/>
</dbReference>
<feature type="transmembrane region" description="Helical" evidence="9">
    <location>
        <begin position="61"/>
        <end position="88"/>
    </location>
</feature>
<comment type="subcellular location">
    <subcellularLocation>
        <location evidence="1">Membrane</location>
        <topology evidence="1">Multi-pass membrane protein</topology>
    </subcellularLocation>
</comment>
<dbReference type="InterPro" id="IPR035952">
    <property type="entry name" value="Rhomboid-like_sf"/>
</dbReference>
<feature type="transmembrane region" description="Helical" evidence="9">
    <location>
        <begin position="100"/>
        <end position="125"/>
    </location>
</feature>
<dbReference type="EMBL" id="KB007895">
    <property type="protein sequence ID" value="ELR21891.1"/>
    <property type="molecule type" value="Genomic_DNA"/>
</dbReference>
<gene>
    <name evidence="11" type="ORF">ACA1_007790</name>
</gene>
<dbReference type="KEGG" id="acan:ACA1_007790"/>
<reference evidence="11 12" key="1">
    <citation type="journal article" date="2013" name="Genome Biol.">
        <title>Genome of Acanthamoeba castellanii highlights extensive lateral gene transfer and early evolution of tyrosine kinase signaling.</title>
        <authorList>
            <person name="Clarke M."/>
            <person name="Lohan A.J."/>
            <person name="Liu B."/>
            <person name="Lagkouvardos I."/>
            <person name="Roy S."/>
            <person name="Zafar N."/>
            <person name="Bertelli C."/>
            <person name="Schilde C."/>
            <person name="Kianianmomeni A."/>
            <person name="Burglin T.R."/>
            <person name="Frech C."/>
            <person name="Turcotte B."/>
            <person name="Kopec K.O."/>
            <person name="Synnott J.M."/>
            <person name="Choo C."/>
            <person name="Paponov I."/>
            <person name="Finkler A."/>
            <person name="Soon Heng Tan C."/>
            <person name="Hutchins A.P."/>
            <person name="Weinmeier T."/>
            <person name="Rattei T."/>
            <person name="Chu J.S."/>
            <person name="Gimenez G."/>
            <person name="Irimia M."/>
            <person name="Rigden D.J."/>
            <person name="Fitzpatrick D.A."/>
            <person name="Lorenzo-Morales J."/>
            <person name="Bateman A."/>
            <person name="Chiu C.H."/>
            <person name="Tang P."/>
            <person name="Hegemann P."/>
            <person name="Fromm H."/>
            <person name="Raoult D."/>
            <person name="Greub G."/>
            <person name="Miranda-Saavedra D."/>
            <person name="Chen N."/>
            <person name="Nash P."/>
            <person name="Ginger M.L."/>
            <person name="Horn M."/>
            <person name="Schaap P."/>
            <person name="Caler L."/>
            <person name="Loftus B."/>
        </authorList>
    </citation>
    <scope>NUCLEOTIDE SEQUENCE [LARGE SCALE GENOMIC DNA]</scope>
    <source>
        <strain evidence="11 12">Neff</strain>
    </source>
</reference>
<feature type="region of interest" description="Disordered" evidence="8">
    <location>
        <begin position="298"/>
        <end position="342"/>
    </location>
</feature>
<proteinExistence type="inferred from homology"/>
<protein>
    <submittedName>
        <fullName evidence="11">Peptidase, S54 (Rhomboid) subfamily protein</fullName>
    </submittedName>
</protein>
<dbReference type="GO" id="GO:0016020">
    <property type="term" value="C:membrane"/>
    <property type="evidence" value="ECO:0007669"/>
    <property type="project" value="UniProtKB-SubCell"/>
</dbReference>
<dbReference type="PANTHER" id="PTHR43066">
    <property type="entry name" value="RHOMBOID-RELATED PROTEIN"/>
    <property type="match status" value="1"/>
</dbReference>
<evidence type="ECO:0000256" key="5">
    <source>
        <dbReference type="ARBA" id="ARBA00022801"/>
    </source>
</evidence>
<dbReference type="Pfam" id="PF01694">
    <property type="entry name" value="Rhomboid"/>
    <property type="match status" value="1"/>
</dbReference>
<dbReference type="Proteomes" id="UP000011083">
    <property type="component" value="Unassembled WGS sequence"/>
</dbReference>
<evidence type="ECO:0000259" key="10">
    <source>
        <dbReference type="Pfam" id="PF01694"/>
    </source>
</evidence>
<keyword evidence="6 9" id="KW-1133">Transmembrane helix</keyword>
<keyword evidence="3" id="KW-0645">Protease</keyword>